<sequence length="163" mass="18480">MFIPPSEIVLHITIGRHQEAVMEQERQVSGCLGQVPAHFCASIPVKDQSSTQKTFSISRQQPYSVIEPSSSERNRKVIKLPKSSPKMRMDDFTQSTIPLMERALLSNRTFHLEKPPWVRTFSHSSVWPNRAGRLSSTLASTASTDWNSLEHFKRSSRRLTSAS</sequence>
<protein>
    <submittedName>
        <fullName evidence="1">Uncharacterized protein</fullName>
    </submittedName>
</protein>
<keyword evidence="2" id="KW-1185">Reference proteome</keyword>
<comment type="caution">
    <text evidence="1">The sequence shown here is derived from an EMBL/GenBank/DDBJ whole genome shotgun (WGS) entry which is preliminary data.</text>
</comment>
<gene>
    <name evidence="1" type="ORF">PG993_008006</name>
</gene>
<organism evidence="1 2">
    <name type="scientific">Apiospora rasikravindrae</name>
    <dbReference type="NCBI Taxonomy" id="990691"/>
    <lineage>
        <taxon>Eukaryota</taxon>
        <taxon>Fungi</taxon>
        <taxon>Dikarya</taxon>
        <taxon>Ascomycota</taxon>
        <taxon>Pezizomycotina</taxon>
        <taxon>Sordariomycetes</taxon>
        <taxon>Xylariomycetidae</taxon>
        <taxon>Amphisphaeriales</taxon>
        <taxon>Apiosporaceae</taxon>
        <taxon>Apiospora</taxon>
    </lineage>
</organism>
<dbReference type="Proteomes" id="UP001444661">
    <property type="component" value="Unassembled WGS sequence"/>
</dbReference>
<reference evidence="1 2" key="1">
    <citation type="submission" date="2023-01" db="EMBL/GenBank/DDBJ databases">
        <title>Analysis of 21 Apiospora genomes using comparative genomics revels a genus with tremendous synthesis potential of carbohydrate active enzymes and secondary metabolites.</title>
        <authorList>
            <person name="Sorensen T."/>
        </authorList>
    </citation>
    <scope>NUCLEOTIDE SEQUENCE [LARGE SCALE GENOMIC DNA]</scope>
    <source>
        <strain evidence="1 2">CBS 33761</strain>
    </source>
</reference>
<evidence type="ECO:0000313" key="1">
    <source>
        <dbReference type="EMBL" id="KAK8039595.1"/>
    </source>
</evidence>
<name>A0ABR1SZ43_9PEZI</name>
<evidence type="ECO:0000313" key="2">
    <source>
        <dbReference type="Proteomes" id="UP001444661"/>
    </source>
</evidence>
<dbReference type="EMBL" id="JAQQWK010000006">
    <property type="protein sequence ID" value="KAK8039595.1"/>
    <property type="molecule type" value="Genomic_DNA"/>
</dbReference>
<proteinExistence type="predicted"/>
<accession>A0ABR1SZ43</accession>